<comment type="similarity">
    <text evidence="11">Belongs to the CorA metal ion transporter (MIT) (TC 1.A.35) family.</text>
</comment>
<evidence type="ECO:0000256" key="9">
    <source>
        <dbReference type="ARBA" id="ARBA00023136"/>
    </source>
</evidence>
<comment type="subcellular location">
    <subcellularLocation>
        <location evidence="1">Membrane</location>
        <topology evidence="1">Multi-pass membrane protein</topology>
    </subcellularLocation>
    <subcellularLocation>
        <location evidence="11">Mitochondrion inner membrane</location>
        <topology evidence="11">Multi-pass membrane protein</topology>
    </subcellularLocation>
</comment>
<keyword evidence="4 11" id="KW-0812">Transmembrane</keyword>
<comment type="subunit">
    <text evidence="2">Homopentamer.</text>
</comment>
<dbReference type="PANTHER" id="PTHR13890">
    <property type="entry name" value="RNA SPLICING PROTEIN MRS2, MITOCHONDRIAL"/>
    <property type="match status" value="1"/>
</dbReference>
<dbReference type="OrthoDB" id="10251508at2759"/>
<dbReference type="GO" id="GO:0015095">
    <property type="term" value="F:magnesium ion transmembrane transporter activity"/>
    <property type="evidence" value="ECO:0007669"/>
    <property type="project" value="TreeGrafter"/>
</dbReference>
<reference evidence="12" key="1">
    <citation type="submission" date="2017-05" db="UniProtKB">
        <authorList>
            <consortium name="EnsemblMetazoa"/>
        </authorList>
    </citation>
    <scope>IDENTIFICATION</scope>
</reference>
<proteinExistence type="inferred from homology"/>
<keyword evidence="5 11" id="KW-0460">Magnesium</keyword>
<protein>
    <recommendedName>
        <fullName evidence="11">Magnesium transporter</fullName>
    </recommendedName>
</protein>
<evidence type="ECO:0000256" key="3">
    <source>
        <dbReference type="ARBA" id="ARBA00022448"/>
    </source>
</evidence>
<accession>A0A1X7V9U7</accession>
<evidence type="ECO:0000256" key="1">
    <source>
        <dbReference type="ARBA" id="ARBA00004141"/>
    </source>
</evidence>
<keyword evidence="8 11" id="KW-0406">Ion transport</keyword>
<evidence type="ECO:0000256" key="7">
    <source>
        <dbReference type="ARBA" id="ARBA00022989"/>
    </source>
</evidence>
<evidence type="ECO:0000256" key="11">
    <source>
        <dbReference type="RuleBase" id="RU366042"/>
    </source>
</evidence>
<feature type="transmembrane region" description="Helical" evidence="11">
    <location>
        <begin position="302"/>
        <end position="322"/>
    </location>
</feature>
<keyword evidence="3 11" id="KW-0813">Transport</keyword>
<dbReference type="PANTHER" id="PTHR13890:SF0">
    <property type="entry name" value="MAGNESIUM TRANSPORTER MRS2 HOMOLOG, MITOCHONDRIAL"/>
    <property type="match status" value="1"/>
</dbReference>
<evidence type="ECO:0000256" key="5">
    <source>
        <dbReference type="ARBA" id="ARBA00022842"/>
    </source>
</evidence>
<keyword evidence="6" id="KW-0809">Transit peptide</keyword>
<dbReference type="InterPro" id="IPR039204">
    <property type="entry name" value="MRS2-like"/>
</dbReference>
<feature type="transmembrane region" description="Helical" evidence="11">
    <location>
        <begin position="334"/>
        <end position="351"/>
    </location>
</feature>
<keyword evidence="11" id="KW-0999">Mitochondrion inner membrane</keyword>
<comment type="function">
    <text evidence="10">Magnesium transporter that mediates the influx of magnesium into the mitochondrial matrix and regulates magnesium metabolism. Also permeable to calcium, sodium and potassium ions. Required for normal expression of the mitochondrial respiratory complex I subunits. May play a role in maintaining the inner mitochondrial membrane potential.</text>
</comment>
<dbReference type="Pfam" id="PF22099">
    <property type="entry name" value="MRS2-like"/>
    <property type="match status" value="1"/>
</dbReference>
<evidence type="ECO:0000256" key="8">
    <source>
        <dbReference type="ARBA" id="ARBA00023065"/>
    </source>
</evidence>
<evidence type="ECO:0000256" key="2">
    <source>
        <dbReference type="ARBA" id="ARBA00011255"/>
    </source>
</evidence>
<organism evidence="12">
    <name type="scientific">Amphimedon queenslandica</name>
    <name type="common">Sponge</name>
    <dbReference type="NCBI Taxonomy" id="400682"/>
    <lineage>
        <taxon>Eukaryota</taxon>
        <taxon>Metazoa</taxon>
        <taxon>Porifera</taxon>
        <taxon>Demospongiae</taxon>
        <taxon>Heteroscleromorpha</taxon>
        <taxon>Haplosclerida</taxon>
        <taxon>Niphatidae</taxon>
        <taxon>Amphimedon</taxon>
    </lineage>
</organism>
<keyword evidence="11" id="KW-0496">Mitochondrion</keyword>
<sequence length="370" mass="42469">MQRGTSNLLKVLRQDSLRSFIRLTSSMKDSHLNCQGAKLPNVYIAKFDITGHYQSEVIRKNELLSLYGLQPRDIRFSAPSSLYLRNYSIILRLEHIKAIINSNELILMETDHKSIKDLLPELQARLQVTGDGLPYELKVIEILFTETFSLLENKFERLESYITGVLNDLLDSNLLSIDKGSLHGLMYHSSRYQLMFNGTVLLILCSLSELNSLVKDIQETLSDLLDCEEDMASFYLTHYIDYGEERDQDDTEELCNILESFYMQTEDMLGRVKRLKEQIDQSQNIVLINLDSQRNIMLRMSLQLGMGTFSLTLGGLMGVAFGMNLDSSLEENQYAFWIVSGAMVAITGVMWRQLSNYLKKALHTRTIDHF</sequence>
<dbReference type="GO" id="GO:0045016">
    <property type="term" value="P:mitochondrial magnesium ion transmembrane transport"/>
    <property type="evidence" value="ECO:0007669"/>
    <property type="project" value="TreeGrafter"/>
</dbReference>
<dbReference type="GO" id="GO:0005743">
    <property type="term" value="C:mitochondrial inner membrane"/>
    <property type="evidence" value="ECO:0007669"/>
    <property type="project" value="UniProtKB-SubCell"/>
</dbReference>
<dbReference type="InParanoid" id="A0A1X7V9U7"/>
<keyword evidence="7 11" id="KW-1133">Transmembrane helix</keyword>
<dbReference type="AlphaFoldDB" id="A0A1X7V9U7"/>
<dbReference type="STRING" id="400682.A0A1X7V9U7"/>
<keyword evidence="9 11" id="KW-0472">Membrane</keyword>
<dbReference type="Gene3D" id="2.40.128.330">
    <property type="match status" value="1"/>
</dbReference>
<evidence type="ECO:0000256" key="6">
    <source>
        <dbReference type="ARBA" id="ARBA00022946"/>
    </source>
</evidence>
<name>A0A1X7V9U7_AMPQE</name>
<dbReference type="Gene3D" id="1.20.58.340">
    <property type="entry name" value="Magnesium transport protein CorA, transmembrane region"/>
    <property type="match status" value="1"/>
</dbReference>
<evidence type="ECO:0000313" key="12">
    <source>
        <dbReference type="EnsemblMetazoa" id="Aqu2.1.36292_001"/>
    </source>
</evidence>
<evidence type="ECO:0000256" key="4">
    <source>
        <dbReference type="ARBA" id="ARBA00022692"/>
    </source>
</evidence>
<evidence type="ECO:0000256" key="10">
    <source>
        <dbReference type="ARBA" id="ARBA00093432"/>
    </source>
</evidence>
<dbReference type="CDD" id="cd12823">
    <property type="entry name" value="Mrs2_Mfm1p-like"/>
    <property type="match status" value="1"/>
</dbReference>
<dbReference type="EnsemblMetazoa" id="Aqu2.1.36292_001">
    <property type="protein sequence ID" value="Aqu2.1.36292_001"/>
    <property type="gene ID" value="Aqu2.1.36292"/>
</dbReference>